<evidence type="ECO:0000256" key="1">
    <source>
        <dbReference type="ARBA" id="ARBA00004442"/>
    </source>
</evidence>
<dbReference type="Gene3D" id="1.25.40.390">
    <property type="match status" value="1"/>
</dbReference>
<keyword evidence="5" id="KW-0998">Cell outer membrane</keyword>
<dbReference type="AlphaFoldDB" id="A0AAJ5WPB4"/>
<keyword evidence="3 6" id="KW-0732">Signal</keyword>
<protein>
    <submittedName>
        <fullName evidence="9">RagB/SusD family nutrient uptake outer membrane protein</fullName>
    </submittedName>
</protein>
<feature type="chain" id="PRO_5042569221" evidence="6">
    <location>
        <begin position="31"/>
        <end position="470"/>
    </location>
</feature>
<dbReference type="GO" id="GO:0009279">
    <property type="term" value="C:cell outer membrane"/>
    <property type="evidence" value="ECO:0007669"/>
    <property type="project" value="UniProtKB-SubCell"/>
</dbReference>
<sequence>MQKRTYYKQRLQRSLTGVLLLLLLASSCKKFVDIDLPGKNLLAPYVLENNSSLVAALNGVYSAMADPSGDLFIKPALFADELSASADLLSSQNTYSPTDAVPYRFFADYYKVVYNANYLLQGLETASTMLSPDTIKLVKGECYFLRAFSYFQLTNFYGMPPLVLTTNHNVAAFAPNSTEDALYAQIIADLKLAAGLLPNGYPEAAAAPVKRVRVNKQAVHTLLAKVYLYRKDWTNAIAMADSVLAVDSLYGLAGSIGAIFDPASKETIWQVFNQTGVTPIAAQLVPSSATVVPSITVRDEMVTAFDTSNDLRYKAWVKIQSLTTPAPAKYFYANKYKVRTAGAGTEYLVQFRLADIVLTKAEALARNNKLSDAVTELEKIRTRAGLLNPLPSDISSGALLDTIALERKRELAFEAGNRWFDLKRTGKALAVLQPIKPDFEEYRALLPYSAGASSTVIGVNPNMKQNDGYK</sequence>
<feature type="signal peptide" evidence="6">
    <location>
        <begin position="1"/>
        <end position="30"/>
    </location>
</feature>
<gene>
    <name evidence="9" type="ORF">P0Y53_13690</name>
</gene>
<dbReference type="PROSITE" id="PS51257">
    <property type="entry name" value="PROKAR_LIPOPROTEIN"/>
    <property type="match status" value="1"/>
</dbReference>
<accession>A0AAJ5WPB4</accession>
<dbReference type="InterPro" id="IPR033985">
    <property type="entry name" value="SusD-like_N"/>
</dbReference>
<name>A0AAJ5WPB4_9BACT</name>
<evidence type="ECO:0000256" key="4">
    <source>
        <dbReference type="ARBA" id="ARBA00023136"/>
    </source>
</evidence>
<organism evidence="9 10">
    <name type="scientific">Candidatus Pseudobacter hemicellulosilyticus</name>
    <dbReference type="NCBI Taxonomy" id="3121375"/>
    <lineage>
        <taxon>Bacteria</taxon>
        <taxon>Pseudomonadati</taxon>
        <taxon>Bacteroidota</taxon>
        <taxon>Chitinophagia</taxon>
        <taxon>Chitinophagales</taxon>
        <taxon>Chitinophagaceae</taxon>
        <taxon>Pseudobacter</taxon>
    </lineage>
</organism>
<keyword evidence="4" id="KW-0472">Membrane</keyword>
<dbReference type="CDD" id="cd08977">
    <property type="entry name" value="SusD"/>
    <property type="match status" value="1"/>
</dbReference>
<dbReference type="SUPFAM" id="SSF48452">
    <property type="entry name" value="TPR-like"/>
    <property type="match status" value="1"/>
</dbReference>
<comment type="similarity">
    <text evidence="2">Belongs to the SusD family.</text>
</comment>
<dbReference type="InterPro" id="IPR012944">
    <property type="entry name" value="SusD_RagB_dom"/>
</dbReference>
<evidence type="ECO:0000256" key="3">
    <source>
        <dbReference type="ARBA" id="ARBA00022729"/>
    </source>
</evidence>
<evidence type="ECO:0000256" key="2">
    <source>
        <dbReference type="ARBA" id="ARBA00006275"/>
    </source>
</evidence>
<feature type="domain" description="SusD-like N-terminal" evidence="8">
    <location>
        <begin position="89"/>
        <end position="228"/>
    </location>
</feature>
<evidence type="ECO:0000313" key="10">
    <source>
        <dbReference type="Proteomes" id="UP001220610"/>
    </source>
</evidence>
<evidence type="ECO:0000313" key="9">
    <source>
        <dbReference type="EMBL" id="WEK33539.1"/>
    </source>
</evidence>
<dbReference type="Pfam" id="PF14322">
    <property type="entry name" value="SusD-like_3"/>
    <property type="match status" value="1"/>
</dbReference>
<dbReference type="EMBL" id="CP119311">
    <property type="protein sequence ID" value="WEK33539.1"/>
    <property type="molecule type" value="Genomic_DNA"/>
</dbReference>
<evidence type="ECO:0000256" key="5">
    <source>
        <dbReference type="ARBA" id="ARBA00023237"/>
    </source>
</evidence>
<dbReference type="Pfam" id="PF07980">
    <property type="entry name" value="SusD_RagB"/>
    <property type="match status" value="1"/>
</dbReference>
<feature type="domain" description="RagB/SusD" evidence="7">
    <location>
        <begin position="296"/>
        <end position="429"/>
    </location>
</feature>
<evidence type="ECO:0000259" key="8">
    <source>
        <dbReference type="Pfam" id="PF14322"/>
    </source>
</evidence>
<evidence type="ECO:0000259" key="7">
    <source>
        <dbReference type="Pfam" id="PF07980"/>
    </source>
</evidence>
<proteinExistence type="inferred from homology"/>
<reference evidence="9" key="1">
    <citation type="submission" date="2023-03" db="EMBL/GenBank/DDBJ databases">
        <title>Andean soil-derived lignocellulolytic bacterial consortium as a source of novel taxa and putative plastic-active enzymes.</title>
        <authorList>
            <person name="Diaz-Garcia L."/>
            <person name="Chuvochina M."/>
            <person name="Feuerriegel G."/>
            <person name="Bunk B."/>
            <person name="Sproer C."/>
            <person name="Streit W.R."/>
            <person name="Rodriguez L.M."/>
            <person name="Overmann J."/>
            <person name="Jimenez D.J."/>
        </authorList>
    </citation>
    <scope>NUCLEOTIDE SEQUENCE</scope>
    <source>
        <strain evidence="9">MAG 7</strain>
    </source>
</reference>
<evidence type="ECO:0000256" key="6">
    <source>
        <dbReference type="SAM" id="SignalP"/>
    </source>
</evidence>
<comment type="subcellular location">
    <subcellularLocation>
        <location evidence="1">Cell outer membrane</location>
    </subcellularLocation>
</comment>
<dbReference type="Proteomes" id="UP001220610">
    <property type="component" value="Chromosome"/>
</dbReference>
<dbReference type="InterPro" id="IPR011990">
    <property type="entry name" value="TPR-like_helical_dom_sf"/>
</dbReference>